<name>A0ABW4TK46_9ACTN</name>
<feature type="chain" id="PRO_5045733228" description="Secreted protein" evidence="1">
    <location>
        <begin position="29"/>
        <end position="132"/>
    </location>
</feature>
<evidence type="ECO:0000313" key="2">
    <source>
        <dbReference type="EMBL" id="MFD1946009.1"/>
    </source>
</evidence>
<keyword evidence="1" id="KW-0732">Signal</keyword>
<proteinExistence type="predicted"/>
<dbReference type="Proteomes" id="UP001597351">
    <property type="component" value="Unassembled WGS sequence"/>
</dbReference>
<gene>
    <name evidence="2" type="ORF">ACFSDE_04340</name>
</gene>
<evidence type="ECO:0000256" key="1">
    <source>
        <dbReference type="SAM" id="SignalP"/>
    </source>
</evidence>
<comment type="caution">
    <text evidence="2">The sequence shown here is derived from an EMBL/GenBank/DDBJ whole genome shotgun (WGS) entry which is preliminary data.</text>
</comment>
<dbReference type="RefSeq" id="WP_343915079.1">
    <property type="nucleotide sequence ID" value="NZ_BAAAJT010000002.1"/>
</dbReference>
<feature type="signal peptide" evidence="1">
    <location>
        <begin position="1"/>
        <end position="28"/>
    </location>
</feature>
<evidence type="ECO:0008006" key="4">
    <source>
        <dbReference type="Google" id="ProtNLM"/>
    </source>
</evidence>
<evidence type="ECO:0000313" key="3">
    <source>
        <dbReference type="Proteomes" id="UP001597351"/>
    </source>
</evidence>
<organism evidence="2 3">
    <name type="scientific">Nocardioides aestuarii</name>
    <dbReference type="NCBI Taxonomy" id="252231"/>
    <lineage>
        <taxon>Bacteria</taxon>
        <taxon>Bacillati</taxon>
        <taxon>Actinomycetota</taxon>
        <taxon>Actinomycetes</taxon>
        <taxon>Propionibacteriales</taxon>
        <taxon>Nocardioidaceae</taxon>
        <taxon>Nocardioides</taxon>
    </lineage>
</organism>
<protein>
    <recommendedName>
        <fullName evidence="4">Secreted protein</fullName>
    </recommendedName>
</protein>
<reference evidence="3" key="1">
    <citation type="journal article" date="2019" name="Int. J. Syst. Evol. Microbiol.">
        <title>The Global Catalogue of Microorganisms (GCM) 10K type strain sequencing project: providing services to taxonomists for standard genome sequencing and annotation.</title>
        <authorList>
            <consortium name="The Broad Institute Genomics Platform"/>
            <consortium name="The Broad Institute Genome Sequencing Center for Infectious Disease"/>
            <person name="Wu L."/>
            <person name="Ma J."/>
        </authorList>
    </citation>
    <scope>NUCLEOTIDE SEQUENCE [LARGE SCALE GENOMIC DNA]</scope>
    <source>
        <strain evidence="3">CGMCC 1.12477</strain>
    </source>
</reference>
<sequence length="132" mass="14680">MHVRTRLAAAVAAIAVSVPLAAVGTAQAEPATPEVKREISIRGIEPRTNVFFAKGKVTPSYENRYATMQRKLKSANSWDNWKKFKTNGKSRYRKEIKALNRVGTICYRVKIGASGRFETSYSGRVCIKTSRG</sequence>
<accession>A0ABW4TK46</accession>
<dbReference type="EMBL" id="JBHUGD010000001">
    <property type="protein sequence ID" value="MFD1946009.1"/>
    <property type="molecule type" value="Genomic_DNA"/>
</dbReference>
<keyword evidence="3" id="KW-1185">Reference proteome</keyword>